<feature type="domain" description="Pectinesterase catalytic" evidence="8">
    <location>
        <begin position="247"/>
        <end position="548"/>
    </location>
</feature>
<name>A0A843X457_COLES</name>
<dbReference type="Gene3D" id="1.20.140.40">
    <property type="entry name" value="Invertase/pectin methylesterase inhibitor family protein"/>
    <property type="match status" value="1"/>
</dbReference>
<evidence type="ECO:0000259" key="9">
    <source>
        <dbReference type="Pfam" id="PF04043"/>
    </source>
</evidence>
<keyword evidence="4 7" id="KW-0378">Hydrolase</keyword>
<organism evidence="10 11">
    <name type="scientific">Colocasia esculenta</name>
    <name type="common">Wild taro</name>
    <name type="synonym">Arum esculentum</name>
    <dbReference type="NCBI Taxonomy" id="4460"/>
    <lineage>
        <taxon>Eukaryota</taxon>
        <taxon>Viridiplantae</taxon>
        <taxon>Streptophyta</taxon>
        <taxon>Embryophyta</taxon>
        <taxon>Tracheophyta</taxon>
        <taxon>Spermatophyta</taxon>
        <taxon>Magnoliopsida</taxon>
        <taxon>Liliopsida</taxon>
        <taxon>Araceae</taxon>
        <taxon>Aroideae</taxon>
        <taxon>Colocasieae</taxon>
        <taxon>Colocasia</taxon>
    </lineage>
</organism>
<evidence type="ECO:0000256" key="5">
    <source>
        <dbReference type="ARBA" id="ARBA00023085"/>
    </source>
</evidence>
<keyword evidence="11" id="KW-1185">Reference proteome</keyword>
<dbReference type="EC" id="3.1.1.11" evidence="7"/>
<proteinExistence type="inferred from homology"/>
<evidence type="ECO:0000313" key="11">
    <source>
        <dbReference type="Proteomes" id="UP000652761"/>
    </source>
</evidence>
<accession>A0A843X457</accession>
<evidence type="ECO:0000313" key="10">
    <source>
        <dbReference type="EMBL" id="MQM10570.1"/>
    </source>
</evidence>
<dbReference type="InterPro" id="IPR006501">
    <property type="entry name" value="Pectinesterase_inhib_dom"/>
</dbReference>
<comment type="similarity">
    <text evidence="2">In the N-terminal section; belongs to the PMEI family.</text>
</comment>
<dbReference type="PANTHER" id="PTHR31707">
    <property type="entry name" value="PECTINESTERASE"/>
    <property type="match status" value="1"/>
</dbReference>
<comment type="similarity">
    <text evidence="3">In the C-terminal section; belongs to the pectinesterase family.</text>
</comment>
<dbReference type="InterPro" id="IPR033131">
    <property type="entry name" value="Pectinesterase_Asp_AS"/>
</dbReference>
<evidence type="ECO:0000256" key="7">
    <source>
        <dbReference type="RuleBase" id="RU000589"/>
    </source>
</evidence>
<comment type="catalytic activity">
    <reaction evidence="7">
        <text>[(1-&gt;4)-alpha-D-galacturonosyl methyl ester](n) + n H2O = [(1-&gt;4)-alpha-D-galacturonosyl](n) + n methanol + n H(+)</text>
        <dbReference type="Rhea" id="RHEA:22380"/>
        <dbReference type="Rhea" id="RHEA-COMP:14570"/>
        <dbReference type="Rhea" id="RHEA-COMP:14573"/>
        <dbReference type="ChEBI" id="CHEBI:15377"/>
        <dbReference type="ChEBI" id="CHEBI:15378"/>
        <dbReference type="ChEBI" id="CHEBI:17790"/>
        <dbReference type="ChEBI" id="CHEBI:140522"/>
        <dbReference type="ChEBI" id="CHEBI:140523"/>
        <dbReference type="EC" id="3.1.1.11"/>
    </reaction>
</comment>
<dbReference type="Gene3D" id="2.160.20.10">
    <property type="entry name" value="Single-stranded right-handed beta-helix, Pectin lyase-like"/>
    <property type="match status" value="1"/>
</dbReference>
<dbReference type="UniPathway" id="UPA00545">
    <property type="reaction ID" value="UER00823"/>
</dbReference>
<dbReference type="PROSITE" id="PS00503">
    <property type="entry name" value="PECTINESTERASE_2"/>
    <property type="match status" value="1"/>
</dbReference>
<dbReference type="SMR" id="A0A843X457"/>
<dbReference type="Proteomes" id="UP000652761">
    <property type="component" value="Unassembled WGS sequence"/>
</dbReference>
<feature type="active site" evidence="6">
    <location>
        <position position="400"/>
    </location>
</feature>
<dbReference type="FunFam" id="2.160.20.10:FF:000001">
    <property type="entry name" value="Pectinesterase"/>
    <property type="match status" value="1"/>
</dbReference>
<reference evidence="10" key="1">
    <citation type="submission" date="2017-07" db="EMBL/GenBank/DDBJ databases">
        <title>Taro Niue Genome Assembly and Annotation.</title>
        <authorList>
            <person name="Atibalentja N."/>
            <person name="Keating K."/>
            <person name="Fields C.J."/>
        </authorList>
    </citation>
    <scope>NUCLEOTIDE SEQUENCE</scope>
    <source>
        <strain evidence="10">Niue_2</strain>
        <tissue evidence="10">Leaf</tissue>
    </source>
</reference>
<evidence type="ECO:0000256" key="1">
    <source>
        <dbReference type="ARBA" id="ARBA00005184"/>
    </source>
</evidence>
<evidence type="ECO:0000256" key="4">
    <source>
        <dbReference type="ARBA" id="ARBA00022801"/>
    </source>
</evidence>
<keyword evidence="5 7" id="KW-0063">Aspartyl esterase</keyword>
<dbReference type="GO" id="GO:0045490">
    <property type="term" value="P:pectin catabolic process"/>
    <property type="evidence" value="ECO:0007669"/>
    <property type="project" value="UniProtKB-UniRule"/>
</dbReference>
<evidence type="ECO:0000256" key="6">
    <source>
        <dbReference type="PROSITE-ProRule" id="PRU10040"/>
    </source>
</evidence>
<dbReference type="OrthoDB" id="2019149at2759"/>
<dbReference type="GO" id="GO:0004857">
    <property type="term" value="F:enzyme inhibitor activity"/>
    <property type="evidence" value="ECO:0007669"/>
    <property type="project" value="InterPro"/>
</dbReference>
<evidence type="ECO:0000256" key="3">
    <source>
        <dbReference type="ARBA" id="ARBA00007786"/>
    </source>
</evidence>
<dbReference type="Pfam" id="PF04043">
    <property type="entry name" value="PMEI"/>
    <property type="match status" value="1"/>
</dbReference>
<dbReference type="EMBL" id="NMUH01004708">
    <property type="protein sequence ID" value="MQM10570.1"/>
    <property type="molecule type" value="Genomic_DNA"/>
</dbReference>
<dbReference type="InterPro" id="IPR011050">
    <property type="entry name" value="Pectin_lyase_fold/virulence"/>
</dbReference>
<feature type="domain" description="Pectinesterase inhibitor" evidence="9">
    <location>
        <begin position="93"/>
        <end position="204"/>
    </location>
</feature>
<dbReference type="AlphaFoldDB" id="A0A843X457"/>
<evidence type="ECO:0000259" key="8">
    <source>
        <dbReference type="Pfam" id="PF01095"/>
    </source>
</evidence>
<dbReference type="InterPro" id="IPR035513">
    <property type="entry name" value="Invertase/methylesterase_inhib"/>
</dbReference>
<dbReference type="InterPro" id="IPR000070">
    <property type="entry name" value="Pectinesterase_cat"/>
</dbReference>
<dbReference type="InterPro" id="IPR012334">
    <property type="entry name" value="Pectin_lyas_fold"/>
</dbReference>
<dbReference type="GO" id="GO:0030599">
    <property type="term" value="F:pectinesterase activity"/>
    <property type="evidence" value="ECO:0007669"/>
    <property type="project" value="UniProtKB-UniRule"/>
</dbReference>
<dbReference type="SUPFAM" id="SSF51126">
    <property type="entry name" value="Pectin lyase-like"/>
    <property type="match status" value="1"/>
</dbReference>
<dbReference type="SUPFAM" id="SSF101148">
    <property type="entry name" value="Plant invertase/pectin methylesterase inhibitor"/>
    <property type="match status" value="1"/>
</dbReference>
<dbReference type="Pfam" id="PF01095">
    <property type="entry name" value="Pectinesterase"/>
    <property type="match status" value="1"/>
</dbReference>
<comment type="caution">
    <text evidence="10">The sequence shown here is derived from an EMBL/GenBank/DDBJ whole genome shotgun (WGS) entry which is preliminary data.</text>
</comment>
<evidence type="ECO:0000256" key="2">
    <source>
        <dbReference type="ARBA" id="ARBA00006027"/>
    </source>
</evidence>
<protein>
    <recommendedName>
        <fullName evidence="7">Pectinesterase</fullName>
        <ecNumber evidence="7">3.1.1.11</ecNumber>
    </recommendedName>
</protein>
<dbReference type="GO" id="GO:0042545">
    <property type="term" value="P:cell wall modification"/>
    <property type="evidence" value="ECO:0007669"/>
    <property type="project" value="UniProtKB-UniRule"/>
</dbReference>
<gene>
    <name evidence="10" type="ORF">Taro_043467</name>
</gene>
<sequence>MAEHVRSLRRHLAGFVSQVYVSARRLLHSFLCRIKETVENSAIHEGSTNSHPSHPVMDIPWASVLLLGFLAVASYTPSSGAEGTAEELLRQGDEAIRAAQEGLARTRAYFDSSVGLRASVGNAAGSKGGVASAWGDCVQLYEDSDLRLQHLATWGGGRSVSDAHTWLSGAITGHRTCMEGYQSRACPVPGQLAENVTRLLTDALRIYASLNDFHDAGSGDIDKPHEWNSTSFHGVLASWDPSTAQADMVVAKDGSGNYKTINEAVAAARSHWKQRRDQRIIVHVKAGVYAENVEISRGVRNLMLIGEGIDKTVVTGSRSVAEGYSTFRSATFGVSGDGFWARDMTFENAAGPEKHQAVALRVSADLAIFYRCSFRGYQDTLFVHSQRQFYRDCDVYGTIDFIFGNAAAVLQTCNIYVRRPMGHQSNVVTAQGRGSPYENTGISVHRSRVLPAGDFQVVKRSFSSFLGRPWQKYSRTVFMQTELDGLVSPKGWAEWSGSFALDTLYYAEYMNTGEGAPTANRVNWHGFHVLREPSEAMPFTVSKFIQGDWWISSAGVPFMGGL</sequence>
<comment type="pathway">
    <text evidence="1 7">Glycan metabolism; pectin degradation; 2-dehydro-3-deoxy-D-gluconate from pectin: step 1/5.</text>
</comment>